<evidence type="ECO:0000256" key="1">
    <source>
        <dbReference type="SAM" id="MobiDB-lite"/>
    </source>
</evidence>
<feature type="compositionally biased region" description="Polar residues" evidence="1">
    <location>
        <begin position="59"/>
        <end position="68"/>
    </location>
</feature>
<feature type="compositionally biased region" description="Basic and acidic residues" evidence="1">
    <location>
        <begin position="13"/>
        <end position="26"/>
    </location>
</feature>
<reference evidence="2 3" key="1">
    <citation type="submission" date="2023-03" db="EMBL/GenBank/DDBJ databases">
        <title>High recombination rates correlate with genetic variation in Cardiocondyla obscurior ants.</title>
        <authorList>
            <person name="Errbii M."/>
        </authorList>
    </citation>
    <scope>NUCLEOTIDE SEQUENCE [LARGE SCALE GENOMIC DNA]</scope>
    <source>
        <strain evidence="2">Alpha-2009</strain>
        <tissue evidence="2">Whole body</tissue>
    </source>
</reference>
<sequence>MQENVGLSLAGEDAARGEEAGDRGESKPVAARPARRVRARSDRWRREREKRLRERNTEQYVQRETSGFSALGGHDGWRW</sequence>
<proteinExistence type="predicted"/>
<organism evidence="2 3">
    <name type="scientific">Cardiocondyla obscurior</name>
    <dbReference type="NCBI Taxonomy" id="286306"/>
    <lineage>
        <taxon>Eukaryota</taxon>
        <taxon>Metazoa</taxon>
        <taxon>Ecdysozoa</taxon>
        <taxon>Arthropoda</taxon>
        <taxon>Hexapoda</taxon>
        <taxon>Insecta</taxon>
        <taxon>Pterygota</taxon>
        <taxon>Neoptera</taxon>
        <taxon>Endopterygota</taxon>
        <taxon>Hymenoptera</taxon>
        <taxon>Apocrita</taxon>
        <taxon>Aculeata</taxon>
        <taxon>Formicoidea</taxon>
        <taxon>Formicidae</taxon>
        <taxon>Myrmicinae</taxon>
        <taxon>Cardiocondyla</taxon>
    </lineage>
</organism>
<accession>A0AAW2GWP9</accession>
<name>A0AAW2GWP9_9HYME</name>
<evidence type="ECO:0000313" key="2">
    <source>
        <dbReference type="EMBL" id="KAL0131687.1"/>
    </source>
</evidence>
<comment type="caution">
    <text evidence="2">The sequence shown here is derived from an EMBL/GenBank/DDBJ whole genome shotgun (WGS) entry which is preliminary data.</text>
</comment>
<protein>
    <submittedName>
        <fullName evidence="2">Uncharacterized protein</fullName>
    </submittedName>
</protein>
<dbReference type="Proteomes" id="UP001430953">
    <property type="component" value="Unassembled WGS sequence"/>
</dbReference>
<feature type="compositionally biased region" description="Basic and acidic residues" evidence="1">
    <location>
        <begin position="39"/>
        <end position="57"/>
    </location>
</feature>
<dbReference type="AlphaFoldDB" id="A0AAW2GWP9"/>
<gene>
    <name evidence="2" type="ORF">PUN28_002912</name>
</gene>
<keyword evidence="3" id="KW-1185">Reference proteome</keyword>
<feature type="region of interest" description="Disordered" evidence="1">
    <location>
        <begin position="1"/>
        <end position="79"/>
    </location>
</feature>
<evidence type="ECO:0000313" key="3">
    <source>
        <dbReference type="Proteomes" id="UP001430953"/>
    </source>
</evidence>
<dbReference type="EMBL" id="JADYXP020000002">
    <property type="protein sequence ID" value="KAL0131687.1"/>
    <property type="molecule type" value="Genomic_DNA"/>
</dbReference>